<evidence type="ECO:0000313" key="13">
    <source>
        <dbReference type="Proteomes" id="UP000558113"/>
    </source>
</evidence>
<evidence type="ECO:0000256" key="5">
    <source>
        <dbReference type="ARBA" id="ARBA00022741"/>
    </source>
</evidence>
<organism evidence="12 13">
    <name type="scientific">Paenibacillus sacheonensis</name>
    <dbReference type="NCBI Taxonomy" id="742054"/>
    <lineage>
        <taxon>Bacteria</taxon>
        <taxon>Bacillati</taxon>
        <taxon>Bacillota</taxon>
        <taxon>Bacilli</taxon>
        <taxon>Bacillales</taxon>
        <taxon>Paenibacillaceae</taxon>
        <taxon>Paenibacillus</taxon>
    </lineage>
</organism>
<dbReference type="EC" id="2.7.13.3" evidence="2"/>
<keyword evidence="7" id="KW-0067">ATP-binding</keyword>
<keyword evidence="10" id="KW-0812">Transmembrane</keyword>
<dbReference type="Pfam" id="PF02518">
    <property type="entry name" value="HATPase_c"/>
    <property type="match status" value="1"/>
</dbReference>
<feature type="domain" description="Histidine kinase" evidence="11">
    <location>
        <begin position="371"/>
        <end position="575"/>
    </location>
</feature>
<dbReference type="InterPro" id="IPR005467">
    <property type="entry name" value="His_kinase_dom"/>
</dbReference>
<evidence type="ECO:0000256" key="6">
    <source>
        <dbReference type="ARBA" id="ARBA00022777"/>
    </source>
</evidence>
<dbReference type="GO" id="GO:0005524">
    <property type="term" value="F:ATP binding"/>
    <property type="evidence" value="ECO:0007669"/>
    <property type="project" value="UniProtKB-KW"/>
</dbReference>
<evidence type="ECO:0000256" key="4">
    <source>
        <dbReference type="ARBA" id="ARBA00022679"/>
    </source>
</evidence>
<gene>
    <name evidence="12" type="ORF">GT003_27085</name>
</gene>
<dbReference type="NCBIfam" id="TIGR00229">
    <property type="entry name" value="sensory_box"/>
    <property type="match status" value="1"/>
</dbReference>
<dbReference type="InterPro" id="IPR003661">
    <property type="entry name" value="HisK_dim/P_dom"/>
</dbReference>
<feature type="transmembrane region" description="Helical" evidence="10">
    <location>
        <begin position="43"/>
        <end position="63"/>
    </location>
</feature>
<comment type="catalytic activity">
    <reaction evidence="1">
        <text>ATP + protein L-histidine = ADP + protein N-phospho-L-histidine.</text>
        <dbReference type="EC" id="2.7.13.3"/>
    </reaction>
</comment>
<keyword evidence="10" id="KW-1133">Transmembrane helix</keyword>
<feature type="transmembrane region" description="Helical" evidence="10">
    <location>
        <begin position="12"/>
        <end position="31"/>
    </location>
</feature>
<accession>A0A7X4YU74</accession>
<dbReference type="Gene3D" id="3.30.565.10">
    <property type="entry name" value="Histidine kinase-like ATPase, C-terminal domain"/>
    <property type="match status" value="1"/>
</dbReference>
<keyword evidence="6" id="KW-0418">Kinase</keyword>
<feature type="transmembrane region" description="Helical" evidence="10">
    <location>
        <begin position="69"/>
        <end position="89"/>
    </location>
</feature>
<dbReference type="SUPFAM" id="SSF55874">
    <property type="entry name" value="ATPase domain of HSP90 chaperone/DNA topoisomerase II/histidine kinase"/>
    <property type="match status" value="1"/>
</dbReference>
<dbReference type="SMART" id="SM00388">
    <property type="entry name" value="HisKA"/>
    <property type="match status" value="1"/>
</dbReference>
<reference evidence="12 13" key="1">
    <citation type="submission" date="2020-01" db="EMBL/GenBank/DDBJ databases">
        <title>Paenibacillus soybeanensis sp. nov. isolated from the nodules of soybean (Glycine max(L.) Merr).</title>
        <authorList>
            <person name="Wang H."/>
        </authorList>
    </citation>
    <scope>NUCLEOTIDE SEQUENCE [LARGE SCALE GENOMIC DNA]</scope>
    <source>
        <strain evidence="12 13">DSM 23054</strain>
    </source>
</reference>
<feature type="transmembrane region" description="Helical" evidence="10">
    <location>
        <begin position="136"/>
        <end position="157"/>
    </location>
</feature>
<name>A0A7X4YU74_9BACL</name>
<keyword evidence="13" id="KW-1185">Reference proteome</keyword>
<dbReference type="InterPro" id="IPR013767">
    <property type="entry name" value="PAS_fold"/>
</dbReference>
<evidence type="ECO:0000256" key="9">
    <source>
        <dbReference type="ARBA" id="ARBA00023012"/>
    </source>
</evidence>
<dbReference type="PANTHER" id="PTHR43065">
    <property type="entry name" value="SENSOR HISTIDINE KINASE"/>
    <property type="match status" value="1"/>
</dbReference>
<keyword evidence="3" id="KW-0597">Phosphoprotein</keyword>
<keyword evidence="5" id="KW-0547">Nucleotide-binding</keyword>
<dbReference type="OrthoDB" id="9815750at2"/>
<dbReference type="FunFam" id="1.10.287.130:FF:000040">
    <property type="entry name" value="PAS domain-containing sensor histidine kinase"/>
    <property type="match status" value="1"/>
</dbReference>
<dbReference type="Gene3D" id="3.30.450.20">
    <property type="entry name" value="PAS domain"/>
    <property type="match status" value="1"/>
</dbReference>
<proteinExistence type="predicted"/>
<dbReference type="Proteomes" id="UP000558113">
    <property type="component" value="Unassembled WGS sequence"/>
</dbReference>
<dbReference type="SUPFAM" id="SSF55785">
    <property type="entry name" value="PYP-like sensor domain (PAS domain)"/>
    <property type="match status" value="1"/>
</dbReference>
<feature type="transmembrane region" description="Helical" evidence="10">
    <location>
        <begin position="101"/>
        <end position="124"/>
    </location>
</feature>
<evidence type="ECO:0000256" key="8">
    <source>
        <dbReference type="ARBA" id="ARBA00022969"/>
    </source>
</evidence>
<dbReference type="RefSeq" id="WP_161703882.1">
    <property type="nucleotide sequence ID" value="NZ_JAAAMU010000021.1"/>
</dbReference>
<dbReference type="Pfam" id="PF00989">
    <property type="entry name" value="PAS"/>
    <property type="match status" value="1"/>
</dbReference>
<keyword evidence="8" id="KW-0749">Sporulation</keyword>
<dbReference type="SMART" id="SM00091">
    <property type="entry name" value="PAS"/>
    <property type="match status" value="1"/>
</dbReference>
<evidence type="ECO:0000313" key="12">
    <source>
        <dbReference type="EMBL" id="NBC72665.1"/>
    </source>
</evidence>
<dbReference type="CDD" id="cd00082">
    <property type="entry name" value="HisKA"/>
    <property type="match status" value="1"/>
</dbReference>
<sequence>MIEPLFGDQWIMLVLALAIQLFASITIYSMIGHLKLKRAKQHFWLLSGALVYALGLWVSHLIIVLSSNYMMVIDWTILVKLFGIMASTYGSFRLLGSRTPYAVRLLGSSTLMAFGANLVVYLFLLSSEMESFRFDPGFACIAFLFSMIGNAGSFYLFERRRGSVLLPGLLLGVSGIIMQLFGLGTITDIDSGVVLTADRLNDYMQLLSIVLGLATIAIFAFSLVARYVDRRYASMNERYKLLVENSIDMIAVIQDGRWDYINRSGLRMFEAASERDLVGRSIYQHLRPKDHAAMQQLLQGSRKKERHTPVEMEWFTLQGGILHTEVIETSTKLSGKPVIQIIIRDISERKKNEELLINSEKLYVAGQLAAGIAHEIRNPLTSLKGFLQLIVSGRSSKNYYDIMKSELTRIESIVSELLMLSKPQIYDLTHQDIRLIMSDTVTLLDAQAILHNIAIETNLGEEPLWVFGVENQLKQVFINVIKNAIEVMMDGGVIKVACLRDEKGRNVVRIADRGPGISQEQLSKIGQPFYTTKEKGTGLGLMVTYKIVDNHQGSVEVSSCLGEGTTFDIVLPYDAPKGAEESERGKVVPIHRYREDNESAS</sequence>
<dbReference type="PROSITE" id="PS50109">
    <property type="entry name" value="HIS_KIN"/>
    <property type="match status" value="1"/>
</dbReference>
<feature type="transmembrane region" description="Helical" evidence="10">
    <location>
        <begin position="206"/>
        <end position="228"/>
    </location>
</feature>
<evidence type="ECO:0000256" key="3">
    <source>
        <dbReference type="ARBA" id="ARBA00022553"/>
    </source>
</evidence>
<dbReference type="AlphaFoldDB" id="A0A7X4YU74"/>
<evidence type="ECO:0000259" key="11">
    <source>
        <dbReference type="PROSITE" id="PS50109"/>
    </source>
</evidence>
<evidence type="ECO:0000256" key="2">
    <source>
        <dbReference type="ARBA" id="ARBA00012438"/>
    </source>
</evidence>
<dbReference type="PANTHER" id="PTHR43065:SF10">
    <property type="entry name" value="PEROXIDE STRESS-ACTIVATED HISTIDINE KINASE MAK3"/>
    <property type="match status" value="1"/>
</dbReference>
<dbReference type="InterPro" id="IPR036097">
    <property type="entry name" value="HisK_dim/P_sf"/>
</dbReference>
<dbReference type="InterPro" id="IPR036890">
    <property type="entry name" value="HATPase_C_sf"/>
</dbReference>
<dbReference type="GO" id="GO:0030435">
    <property type="term" value="P:sporulation resulting in formation of a cellular spore"/>
    <property type="evidence" value="ECO:0007669"/>
    <property type="project" value="UniProtKB-KW"/>
</dbReference>
<dbReference type="GO" id="GO:0006355">
    <property type="term" value="P:regulation of DNA-templated transcription"/>
    <property type="evidence" value="ECO:0007669"/>
    <property type="project" value="InterPro"/>
</dbReference>
<evidence type="ECO:0000256" key="7">
    <source>
        <dbReference type="ARBA" id="ARBA00022840"/>
    </source>
</evidence>
<dbReference type="SUPFAM" id="SSF47384">
    <property type="entry name" value="Homodimeric domain of signal transducing histidine kinase"/>
    <property type="match status" value="1"/>
</dbReference>
<dbReference type="InterPro" id="IPR000014">
    <property type="entry name" value="PAS"/>
</dbReference>
<evidence type="ECO:0000256" key="1">
    <source>
        <dbReference type="ARBA" id="ARBA00000085"/>
    </source>
</evidence>
<dbReference type="InterPro" id="IPR003594">
    <property type="entry name" value="HATPase_dom"/>
</dbReference>
<evidence type="ECO:0000256" key="10">
    <source>
        <dbReference type="SAM" id="Phobius"/>
    </source>
</evidence>
<dbReference type="PRINTS" id="PR00344">
    <property type="entry name" value="BCTRLSENSOR"/>
</dbReference>
<protein>
    <recommendedName>
        <fullName evidence="2">histidine kinase</fullName>
        <ecNumber evidence="2">2.7.13.3</ecNumber>
    </recommendedName>
</protein>
<comment type="caution">
    <text evidence="12">The sequence shown here is derived from an EMBL/GenBank/DDBJ whole genome shotgun (WGS) entry which is preliminary data.</text>
</comment>
<dbReference type="Pfam" id="PF00512">
    <property type="entry name" value="HisKA"/>
    <property type="match status" value="1"/>
</dbReference>
<dbReference type="InterPro" id="IPR004358">
    <property type="entry name" value="Sig_transdc_His_kin-like_C"/>
</dbReference>
<dbReference type="EMBL" id="JAAAMU010000021">
    <property type="protein sequence ID" value="NBC72665.1"/>
    <property type="molecule type" value="Genomic_DNA"/>
</dbReference>
<dbReference type="CDD" id="cd00130">
    <property type="entry name" value="PAS"/>
    <property type="match status" value="1"/>
</dbReference>
<keyword evidence="9" id="KW-0902">Two-component regulatory system</keyword>
<dbReference type="SMART" id="SM00387">
    <property type="entry name" value="HATPase_c"/>
    <property type="match status" value="1"/>
</dbReference>
<keyword evidence="10" id="KW-0472">Membrane</keyword>
<feature type="transmembrane region" description="Helical" evidence="10">
    <location>
        <begin position="164"/>
        <end position="186"/>
    </location>
</feature>
<dbReference type="Gene3D" id="1.10.287.130">
    <property type="match status" value="1"/>
</dbReference>
<dbReference type="GO" id="GO:0000155">
    <property type="term" value="F:phosphorelay sensor kinase activity"/>
    <property type="evidence" value="ECO:0007669"/>
    <property type="project" value="InterPro"/>
</dbReference>
<keyword evidence="4" id="KW-0808">Transferase</keyword>
<dbReference type="InterPro" id="IPR035965">
    <property type="entry name" value="PAS-like_dom_sf"/>
</dbReference>